<reference evidence="1 2" key="1">
    <citation type="submission" date="2018-05" db="EMBL/GenBank/DDBJ databases">
        <authorList>
            <person name="Goeker M."/>
            <person name="Huntemann M."/>
            <person name="Clum A."/>
            <person name="Pillay M."/>
            <person name="Palaniappan K."/>
            <person name="Varghese N."/>
            <person name="Mikhailova N."/>
            <person name="Stamatis D."/>
            <person name="Reddy T."/>
            <person name="Daum C."/>
            <person name="Shapiro N."/>
            <person name="Ivanova N."/>
            <person name="Kyrpides N."/>
            <person name="Woyke T."/>
        </authorList>
    </citation>
    <scope>NUCLEOTIDE SEQUENCE [LARGE SCALE GENOMIC DNA]</scope>
    <source>
        <strain evidence="1 2">DSM 26524</strain>
    </source>
</reference>
<evidence type="ECO:0000313" key="1">
    <source>
        <dbReference type="EMBL" id="PWJ76605.1"/>
    </source>
</evidence>
<gene>
    <name evidence="1" type="ORF">C7383_10450</name>
</gene>
<dbReference type="AlphaFoldDB" id="A0AB73T5F3"/>
<sequence length="428" mass="49335">MKASYQITEYGSFIAEKEIPGYTPLPRHTFEQLEKFILTNKSKDTDALELMGISARKGAGKVITARNYVGVITMTDGTTIEILPKIYSPEKASEQRVKKLFTDMLKTLRVSPYKTLQISNVNIETMNIFEIFIRMFVDEVFQIVKRGLKCDYITVENNEEIFRGKLLFSEHIKRNYCHKERSYVEFDEYNSNRPENRLIKSTLKYLYRQSSSVKNKSSIKTLLNEFCDVDVSLDHEGDFSKFIPGRNMADYQTALLWCRVFLTGKSFTSFSGSEIAAALLFPMERLFESYAASKLKKALGTADYIVSVQDKSCYLFDEPGKKFLIKPDIAVKRKEDNAVFIMDTKWKLLSENKANYGISQSDMYQMYAYQKKYNARNVTVLYPLTDLAVPDRQIMYKSGDGADIRVQFLDLFNIEKSLGNVIEKSFIS</sequence>
<dbReference type="RefSeq" id="WP_109625756.1">
    <property type="nucleotide sequence ID" value="NZ_CABJAT010000009.1"/>
</dbReference>
<dbReference type="PANTHER" id="PTHR38733:SF1">
    <property type="entry name" value="TYPE IV METHYL-DIRECTED RESTRICTION ENZYME ECOKMCRBC"/>
    <property type="match status" value="1"/>
</dbReference>
<organism evidence="1 2">
    <name type="scientific">Murimonas intestini</name>
    <dbReference type="NCBI Taxonomy" id="1337051"/>
    <lineage>
        <taxon>Bacteria</taxon>
        <taxon>Bacillati</taxon>
        <taxon>Bacillota</taxon>
        <taxon>Clostridia</taxon>
        <taxon>Lachnospirales</taxon>
        <taxon>Lachnospiraceae</taxon>
        <taxon>Murimonas</taxon>
    </lineage>
</organism>
<keyword evidence="2" id="KW-1185">Reference proteome</keyword>
<comment type="caution">
    <text evidence="1">The sequence shown here is derived from an EMBL/GenBank/DDBJ whole genome shotgun (WGS) entry which is preliminary data.</text>
</comment>
<dbReference type="Pfam" id="PF10117">
    <property type="entry name" value="McrBC"/>
    <property type="match status" value="1"/>
</dbReference>
<dbReference type="PANTHER" id="PTHR38733">
    <property type="entry name" value="PROTEIN MCRC"/>
    <property type="match status" value="1"/>
</dbReference>
<dbReference type="InterPro" id="IPR019292">
    <property type="entry name" value="McrC"/>
</dbReference>
<dbReference type="EMBL" id="QGGY01000004">
    <property type="protein sequence ID" value="PWJ76605.1"/>
    <property type="molecule type" value="Genomic_DNA"/>
</dbReference>
<accession>A0AB73T5F3</accession>
<evidence type="ECO:0000313" key="2">
    <source>
        <dbReference type="Proteomes" id="UP000245412"/>
    </source>
</evidence>
<proteinExistence type="predicted"/>
<name>A0AB73T5F3_9FIRM</name>
<protein>
    <submittedName>
        <fullName evidence="1">5-methylcytosine-specific restriction enzyme subunit McrC</fullName>
    </submittedName>
</protein>
<dbReference type="Proteomes" id="UP000245412">
    <property type="component" value="Unassembled WGS sequence"/>
</dbReference>